<dbReference type="RefSeq" id="XP_046062212.1">
    <property type="nucleotide sequence ID" value="XM_046203986.1"/>
</dbReference>
<dbReference type="EMBL" id="JAEUBE010000183">
    <property type="protein sequence ID" value="KAH3667400.1"/>
    <property type="molecule type" value="Genomic_DNA"/>
</dbReference>
<gene>
    <name evidence="1" type="ORF">OGAPHI_003049</name>
</gene>
<proteinExistence type="predicted"/>
<dbReference type="GeneID" id="70235016"/>
<protein>
    <submittedName>
        <fullName evidence="1">Uncharacterized protein</fullName>
    </submittedName>
</protein>
<accession>A0A9P8T6S1</accession>
<keyword evidence="2" id="KW-1185">Reference proteome</keyword>
<organism evidence="1 2">
    <name type="scientific">Ogataea philodendri</name>
    <dbReference type="NCBI Taxonomy" id="1378263"/>
    <lineage>
        <taxon>Eukaryota</taxon>
        <taxon>Fungi</taxon>
        <taxon>Dikarya</taxon>
        <taxon>Ascomycota</taxon>
        <taxon>Saccharomycotina</taxon>
        <taxon>Pichiomycetes</taxon>
        <taxon>Pichiales</taxon>
        <taxon>Pichiaceae</taxon>
        <taxon>Ogataea</taxon>
    </lineage>
</organism>
<evidence type="ECO:0000313" key="2">
    <source>
        <dbReference type="Proteomes" id="UP000769157"/>
    </source>
</evidence>
<reference evidence="1" key="1">
    <citation type="journal article" date="2021" name="Open Biol.">
        <title>Shared evolutionary footprints suggest mitochondrial oxidative damage underlies multiple complex I losses in fungi.</title>
        <authorList>
            <person name="Schikora-Tamarit M.A."/>
            <person name="Marcet-Houben M."/>
            <person name="Nosek J."/>
            <person name="Gabaldon T."/>
        </authorList>
    </citation>
    <scope>NUCLEOTIDE SEQUENCE</scope>
    <source>
        <strain evidence="1">CBS6075</strain>
    </source>
</reference>
<name>A0A9P8T6S1_9ASCO</name>
<sequence length="114" mass="12749">MGLEDTEPHLGPQVVKHLRNKVGVLFGQSFHGLVEMRRLARLEALNQMAAVRVHQPAVLDEVRVPFVVCKHGVDGIDADDVLEHVLGSGHRQLEQDLELVVRRAVMARVHERLG</sequence>
<dbReference type="Proteomes" id="UP000769157">
    <property type="component" value="Unassembled WGS sequence"/>
</dbReference>
<evidence type="ECO:0000313" key="1">
    <source>
        <dbReference type="EMBL" id="KAH3667400.1"/>
    </source>
</evidence>
<comment type="caution">
    <text evidence="1">The sequence shown here is derived from an EMBL/GenBank/DDBJ whole genome shotgun (WGS) entry which is preliminary data.</text>
</comment>
<dbReference type="AlphaFoldDB" id="A0A9P8T6S1"/>
<reference evidence="1" key="2">
    <citation type="submission" date="2021-01" db="EMBL/GenBank/DDBJ databases">
        <authorList>
            <person name="Schikora-Tamarit M.A."/>
        </authorList>
    </citation>
    <scope>NUCLEOTIDE SEQUENCE</scope>
    <source>
        <strain evidence="1">CBS6075</strain>
    </source>
</reference>